<evidence type="ECO:0000259" key="2">
    <source>
        <dbReference type="Pfam" id="PF12395"/>
    </source>
</evidence>
<dbReference type="Proteomes" id="UP001042704">
    <property type="component" value="Chromosome"/>
</dbReference>
<evidence type="ECO:0000313" key="4">
    <source>
        <dbReference type="Proteomes" id="UP001042704"/>
    </source>
</evidence>
<dbReference type="RefSeq" id="WP_265580531.1">
    <property type="nucleotide sequence ID" value="NZ_CP036172.1"/>
</dbReference>
<dbReference type="EMBL" id="CP036172">
    <property type="protein sequence ID" value="QSZ67629.1"/>
    <property type="molecule type" value="Genomic_DNA"/>
</dbReference>
<dbReference type="AlphaFoldDB" id="A0A8A3S6Z2"/>
<evidence type="ECO:0000313" key="3">
    <source>
        <dbReference type="EMBL" id="QSZ67629.1"/>
    </source>
</evidence>
<dbReference type="InterPro" id="IPR014973">
    <property type="entry name" value="DUF1835"/>
</dbReference>
<reference evidence="3" key="2">
    <citation type="submission" date="2019-02" db="EMBL/GenBank/DDBJ databases">
        <authorList>
            <person name="Chen S.-C."/>
            <person name="Chien H.-H."/>
            <person name="Lai M.-C."/>
        </authorList>
    </citation>
    <scope>NUCLEOTIDE SEQUENCE</scope>
    <source>
        <strain evidence="3">N2F9704</strain>
    </source>
</reference>
<proteinExistence type="predicted"/>
<protein>
    <submittedName>
        <fullName evidence="3">DUF1835 domain-containing protein</fullName>
    </submittedName>
</protein>
<feature type="domain" description="DUF1835" evidence="1">
    <location>
        <begin position="6"/>
        <end position="46"/>
    </location>
</feature>
<name>A0A8A3S6Z2_9EURY</name>
<sequence>MTDTMHIAFTESAGGCLKAAFRDMPDQHVAALADDLSLGPINPYHYPDRQVFFETLYADTEYEPWYQDDLPGIRAFWDKTRPSDTRRIVWFTRRSAIEYSGFLEFLSREPDPCAFEVIDLTEGVDVVWEDEPDEGPDRVIPISLGELTPDWLRDQTDRARHLTQDEAAFYLRSWERLKNEEDDVRTLWRGQLYPTIPSTLGEDVLYAVPEDWTSAAMVIGEALGASSDEYHQCSDAFLYTRLLFLIRCGEVEAEGDPTSMRTLQVRRADIVDEDDLFPIIP</sequence>
<dbReference type="InterPro" id="IPR022123">
    <property type="entry name" value="DUF3658"/>
</dbReference>
<accession>A0A8A3S6Z2</accession>
<reference evidence="3" key="1">
    <citation type="journal article" date="2001" name="Int. J. Syst. Evol. Microbiol.">
        <title>Methanofollis aquaemaris sp. nov., a methanogen isolated from an aquaculture fish pond.</title>
        <authorList>
            <person name="Lai M.C."/>
            <person name="Chen S.C."/>
        </authorList>
    </citation>
    <scope>NUCLEOTIDE SEQUENCE</scope>
    <source>
        <strain evidence="3">N2F9704</strain>
    </source>
</reference>
<dbReference type="GeneID" id="76424496"/>
<gene>
    <name evidence="3" type="ORF">RJ40_08970</name>
</gene>
<keyword evidence="4" id="KW-1185">Reference proteome</keyword>
<dbReference type="Pfam" id="PF12395">
    <property type="entry name" value="DUF3658"/>
    <property type="match status" value="1"/>
</dbReference>
<feature type="domain" description="DUF3658" evidence="2">
    <location>
        <begin position="157"/>
        <end position="263"/>
    </location>
</feature>
<dbReference type="KEGG" id="maqe:RJ40_08970"/>
<dbReference type="Pfam" id="PF08874">
    <property type="entry name" value="DUF1835"/>
    <property type="match status" value="1"/>
</dbReference>
<organism evidence="3 4">
    <name type="scientific">Methanofollis aquaemaris</name>
    <dbReference type="NCBI Taxonomy" id="126734"/>
    <lineage>
        <taxon>Archaea</taxon>
        <taxon>Methanobacteriati</taxon>
        <taxon>Methanobacteriota</taxon>
        <taxon>Stenosarchaea group</taxon>
        <taxon>Methanomicrobia</taxon>
        <taxon>Methanomicrobiales</taxon>
        <taxon>Methanomicrobiaceae</taxon>
        <taxon>Methanofollis</taxon>
    </lineage>
</organism>
<evidence type="ECO:0000259" key="1">
    <source>
        <dbReference type="Pfam" id="PF08874"/>
    </source>
</evidence>